<dbReference type="InterPro" id="IPR031322">
    <property type="entry name" value="Shikimate/glucono_kinase"/>
</dbReference>
<reference evidence="10 12" key="2">
    <citation type="submission" date="2020-08" db="EMBL/GenBank/DDBJ databases">
        <title>The isolate Caproiciproducens sp. 7D4C2 produces n-caproate at mildly acidic conditions from hexoses: genome and rBOX comparison with related strains and chain-elongating bacteria.</title>
        <authorList>
            <person name="Esquivel-Elizondo S."/>
            <person name="Bagci C."/>
            <person name="Temovska M."/>
            <person name="Jeon B.S."/>
            <person name="Bessarab I."/>
            <person name="Williams R.B.H."/>
            <person name="Huson D.H."/>
            <person name="Angenent L.T."/>
        </authorList>
    </citation>
    <scope>NUCLEOTIDE SEQUENCE [LARGE SCALE GENOMIC DNA]</scope>
    <source>
        <strain evidence="10 12">7D4C2</strain>
    </source>
</reference>
<feature type="binding site" evidence="6">
    <location>
        <begin position="291"/>
        <end position="296"/>
    </location>
    <ligand>
        <name>ATP</name>
        <dbReference type="ChEBI" id="CHEBI:30616"/>
    </ligand>
</feature>
<keyword evidence="6" id="KW-0808">Transferase</keyword>
<dbReference type="InterPro" id="IPR022893">
    <property type="entry name" value="Shikimate_DH_fam"/>
</dbReference>
<dbReference type="SUPFAM" id="SSF51735">
    <property type="entry name" value="NAD(P)-binding Rossmann-fold domains"/>
    <property type="match status" value="1"/>
</dbReference>
<dbReference type="KEGG" id="cfem:HCR03_10490"/>
<dbReference type="SUPFAM" id="SSF53223">
    <property type="entry name" value="Aminoacid dehydrogenase-like, N-terminal domain"/>
    <property type="match status" value="1"/>
</dbReference>
<feature type="binding site" evidence="6">
    <location>
        <position position="397"/>
    </location>
    <ligand>
        <name>ATP</name>
        <dbReference type="ChEBI" id="CHEBI:30616"/>
    </ligand>
</feature>
<feature type="binding site" evidence="7">
    <location>
        <position position="248"/>
    </location>
    <ligand>
        <name>shikimate</name>
        <dbReference type="ChEBI" id="CHEBI:36208"/>
    </ligand>
</feature>
<dbReference type="GO" id="GO:0000287">
    <property type="term" value="F:magnesium ion binding"/>
    <property type="evidence" value="ECO:0007669"/>
    <property type="project" value="UniProtKB-UniRule"/>
</dbReference>
<evidence type="ECO:0000313" key="9">
    <source>
        <dbReference type="EMBL" id="MVB12646.1"/>
    </source>
</evidence>
<dbReference type="InterPro" id="IPR011342">
    <property type="entry name" value="Shikimate_DH"/>
</dbReference>
<dbReference type="Pfam" id="PF01202">
    <property type="entry name" value="SKI"/>
    <property type="match status" value="1"/>
</dbReference>
<dbReference type="GO" id="GO:0009423">
    <property type="term" value="P:chorismate biosynthetic process"/>
    <property type="evidence" value="ECO:0007669"/>
    <property type="project" value="UniProtKB-UniRule"/>
</dbReference>
<accession>A0A7G8T6G3</accession>
<keyword evidence="3 7" id="KW-0521">NADP</keyword>
<dbReference type="SUPFAM" id="SSF52540">
    <property type="entry name" value="P-loop containing nucleoside triphosphate hydrolases"/>
    <property type="match status" value="1"/>
</dbReference>
<dbReference type="GO" id="GO:0019632">
    <property type="term" value="P:shikimate metabolic process"/>
    <property type="evidence" value="ECO:0007669"/>
    <property type="project" value="InterPro"/>
</dbReference>
<name>A0A6N8I3C4_9FIRM</name>
<dbReference type="Pfam" id="PF08501">
    <property type="entry name" value="Shikimate_dh_N"/>
    <property type="match status" value="1"/>
</dbReference>
<evidence type="ECO:0000259" key="8">
    <source>
        <dbReference type="Pfam" id="PF08501"/>
    </source>
</evidence>
<comment type="catalytic activity">
    <reaction evidence="6">
        <text>shikimate + ATP = 3-phosphoshikimate + ADP + H(+)</text>
        <dbReference type="Rhea" id="RHEA:13121"/>
        <dbReference type="ChEBI" id="CHEBI:15378"/>
        <dbReference type="ChEBI" id="CHEBI:30616"/>
        <dbReference type="ChEBI" id="CHEBI:36208"/>
        <dbReference type="ChEBI" id="CHEBI:145989"/>
        <dbReference type="ChEBI" id="CHEBI:456216"/>
        <dbReference type="EC" id="2.7.1.71"/>
    </reaction>
</comment>
<dbReference type="Gene3D" id="3.40.50.720">
    <property type="entry name" value="NAD(P)-binding Rossmann-like Domain"/>
    <property type="match status" value="1"/>
</dbReference>
<dbReference type="GO" id="GO:0009073">
    <property type="term" value="P:aromatic amino acid family biosynthetic process"/>
    <property type="evidence" value="ECO:0007669"/>
    <property type="project" value="UniProtKB-KW"/>
</dbReference>
<dbReference type="CDD" id="cd00464">
    <property type="entry name" value="SK"/>
    <property type="match status" value="1"/>
</dbReference>
<evidence type="ECO:0000256" key="2">
    <source>
        <dbReference type="ARBA" id="ARBA00022605"/>
    </source>
</evidence>
<dbReference type="GO" id="GO:0008652">
    <property type="term" value="P:amino acid biosynthetic process"/>
    <property type="evidence" value="ECO:0007669"/>
    <property type="project" value="UniProtKB-KW"/>
</dbReference>
<dbReference type="RefSeq" id="WP_166525172.1">
    <property type="nucleotide sequence ID" value="NZ_CP060286.1"/>
</dbReference>
<comment type="subcellular location">
    <subcellularLocation>
        <location evidence="6">Cytoplasm</location>
    </subcellularLocation>
</comment>
<keyword evidence="11" id="KW-1185">Reference proteome</keyword>
<evidence type="ECO:0000256" key="5">
    <source>
        <dbReference type="ARBA" id="ARBA00023141"/>
    </source>
</evidence>
<sequence>METLHFAVLGHPIGHTMSPLIHSRLFSLSGTAARYAALDVAPESLGDFLSGRGEWNGFNITIPHKRAIIPFLDSLDQKALLTGSVNTVRNEAGKLTGYTTDGDGFRLALEHAGVFLRDCRTVILGAGGAARAMAFETALAGGRVTVAAREHSLGAAKELCADLTRKIPGAAADACPIGEISGGMDLLVNATPAGMYPNVNSCAAEEDLIRRAGCVFDAVYNPDETMLIRLAEKNGIPAVRGMAMLVWQAAAAQTIWTGARFRAEEIGRLCGDAVLEMKKKFGNLVLCGFMGSGKTTVGRLLAEQTGRRFLDMDQWIEEKEGCSVAQIFTKRGESGFRALEREAACELSRKTGLVIAAGGGALLDPENARALRSGGTVILLDASLNAVRSRLEGDRTRPLLRDGGGELERLYGARLPVYRERADVAVPADGSPEETARLVLKALEPVR</sequence>
<comment type="pathway">
    <text evidence="6">Metabolic intermediate biosynthesis; chorismate biosynthesis; chorismate from D-erythrose 4-phosphate and phosphoenolpyruvate: step 5/7.</text>
</comment>
<feature type="domain" description="Shikimate dehydrogenase substrate binding N-terminal" evidence="8">
    <location>
        <begin position="8"/>
        <end position="88"/>
    </location>
</feature>
<dbReference type="Gene3D" id="3.40.50.10860">
    <property type="entry name" value="Leucine Dehydrogenase, chain A, domain 1"/>
    <property type="match status" value="1"/>
</dbReference>
<evidence type="ECO:0000256" key="7">
    <source>
        <dbReference type="HAMAP-Rule" id="MF_00222"/>
    </source>
</evidence>
<comment type="function">
    <text evidence="7">Involved in the biosynthesis of the chorismate, which leads to the biosynthesis of aromatic amino acids. Catalyzes the reversible NADPH linked reduction of 3-dehydroshikimate (DHSA) to yield shikimate (SA).</text>
</comment>
<comment type="subunit">
    <text evidence="6">Monomer.</text>
</comment>
<comment type="caution">
    <text evidence="6">Lacks conserved residue(s) required for the propagation of feature annotation.</text>
</comment>
<reference evidence="9 11" key="1">
    <citation type="submission" date="2019-09" db="EMBL/GenBank/DDBJ databases">
        <title>Genome sequence of Clostridium sp. EA1.</title>
        <authorList>
            <person name="Poehlein A."/>
            <person name="Bengelsdorf F.R."/>
            <person name="Daniel R."/>
        </authorList>
    </citation>
    <scope>NUCLEOTIDE SEQUENCE [LARGE SCALE GENOMIC DNA]</scope>
    <source>
        <strain evidence="9 11">EA1</strain>
    </source>
</reference>
<dbReference type="InterPro" id="IPR036291">
    <property type="entry name" value="NAD(P)-bd_dom_sf"/>
</dbReference>
<feature type="binding site" evidence="6">
    <location>
        <position position="337"/>
    </location>
    <ligand>
        <name>substrate</name>
    </ligand>
</feature>
<dbReference type="InterPro" id="IPR000623">
    <property type="entry name" value="Shikimate_kinase/TSH1"/>
</dbReference>
<dbReference type="GO" id="GO:0004764">
    <property type="term" value="F:shikimate 3-dehydrogenase (NADP+) activity"/>
    <property type="evidence" value="ECO:0007669"/>
    <property type="project" value="UniProtKB-UniRule"/>
</dbReference>
<dbReference type="HAMAP" id="MF_00109">
    <property type="entry name" value="Shikimate_kinase"/>
    <property type="match status" value="1"/>
</dbReference>
<dbReference type="PRINTS" id="PR01100">
    <property type="entry name" value="SHIKIMTKNASE"/>
</dbReference>
<dbReference type="HAMAP" id="MF_00222">
    <property type="entry name" value="Shikimate_DH_AroE"/>
    <property type="match status" value="1"/>
</dbReference>
<dbReference type="PANTHER" id="PTHR21089:SF1">
    <property type="entry name" value="BIFUNCTIONAL 3-DEHYDROQUINATE DEHYDRATASE_SHIKIMATE DEHYDROGENASE, CHLOROPLASTIC"/>
    <property type="match status" value="1"/>
</dbReference>
<dbReference type="EC" id="2.7.1.71" evidence="6"/>
<evidence type="ECO:0000256" key="4">
    <source>
        <dbReference type="ARBA" id="ARBA00023002"/>
    </source>
</evidence>
<evidence type="ECO:0000256" key="3">
    <source>
        <dbReference type="ARBA" id="ARBA00022857"/>
    </source>
</evidence>
<dbReference type="Gene3D" id="3.40.50.300">
    <property type="entry name" value="P-loop containing nucleotide triphosphate hydrolases"/>
    <property type="match status" value="1"/>
</dbReference>
<protein>
    <recommendedName>
        <fullName evidence="6 7">Multifunctional fusion protein</fullName>
    </recommendedName>
    <domain>
        <recommendedName>
            <fullName evidence="6">Shikimate kinase</fullName>
            <shortName evidence="6">SK</shortName>
            <ecNumber evidence="6">2.7.1.71</ecNumber>
        </recommendedName>
    </domain>
    <domain>
        <recommendedName>
            <fullName evidence="7">Shikimate dehydrogenase (NADP(+))</fullName>
            <shortName evidence="7">SDH</shortName>
            <ecNumber evidence="7">1.1.1.25</ecNumber>
        </recommendedName>
    </domain>
</protein>
<proteinExistence type="inferred from homology"/>
<dbReference type="EMBL" id="VWXL01000100">
    <property type="protein sequence ID" value="MVB12646.1"/>
    <property type="molecule type" value="Genomic_DNA"/>
</dbReference>
<gene>
    <name evidence="7 9" type="primary">aroE</name>
    <name evidence="6" type="synonym">aroK</name>
    <name evidence="9" type="ORF">CAFE_33870</name>
    <name evidence="10" type="ORF">HCR03_10490</name>
</gene>
<evidence type="ECO:0000256" key="1">
    <source>
        <dbReference type="ARBA" id="ARBA00004871"/>
    </source>
</evidence>
<dbReference type="InterPro" id="IPR013708">
    <property type="entry name" value="Shikimate_DH-bd_N"/>
</dbReference>
<keyword evidence="6" id="KW-0067">ATP-binding</keyword>
<dbReference type="GO" id="GO:0004765">
    <property type="term" value="F:shikimate kinase activity"/>
    <property type="evidence" value="ECO:0007669"/>
    <property type="project" value="UniProtKB-UniRule"/>
</dbReference>
<dbReference type="AlphaFoldDB" id="A0A6N8I3C4"/>
<comment type="catalytic activity">
    <reaction evidence="7">
        <text>shikimate + NADP(+) = 3-dehydroshikimate + NADPH + H(+)</text>
        <dbReference type="Rhea" id="RHEA:17737"/>
        <dbReference type="ChEBI" id="CHEBI:15378"/>
        <dbReference type="ChEBI" id="CHEBI:16630"/>
        <dbReference type="ChEBI" id="CHEBI:36208"/>
        <dbReference type="ChEBI" id="CHEBI:57783"/>
        <dbReference type="ChEBI" id="CHEBI:58349"/>
        <dbReference type="EC" id="1.1.1.25"/>
    </reaction>
</comment>
<comment type="similarity">
    <text evidence="7">Belongs to the shikimate dehydrogenase family.</text>
</comment>
<dbReference type="InterPro" id="IPR027417">
    <property type="entry name" value="P-loop_NTPase"/>
</dbReference>
<keyword evidence="6" id="KW-0547">Nucleotide-binding</keyword>
<accession>A0A6N8I3C4</accession>
<dbReference type="GO" id="GO:0050661">
    <property type="term" value="F:NADP binding"/>
    <property type="evidence" value="ECO:0007669"/>
    <property type="project" value="InterPro"/>
</dbReference>
<keyword evidence="5 6" id="KW-0057">Aromatic amino acid biosynthesis</keyword>
<keyword evidence="6" id="KW-0460">Magnesium</keyword>
<comment type="pathway">
    <text evidence="1 7">Metabolic intermediate biosynthesis; chorismate biosynthesis; chorismate from D-erythrose 4-phosphate and phosphoenolpyruvate: step 4/7.</text>
</comment>
<feature type="binding site" evidence="7">
    <location>
        <position position="86"/>
    </location>
    <ligand>
        <name>shikimate</name>
        <dbReference type="ChEBI" id="CHEBI:36208"/>
    </ligand>
</feature>
<dbReference type="InterPro" id="IPR046346">
    <property type="entry name" value="Aminoacid_DH-like_N_sf"/>
</dbReference>
<feature type="active site" description="Proton acceptor" evidence="7">
    <location>
        <position position="65"/>
    </location>
</feature>
<organism evidence="9 11">
    <name type="scientific">Caproicibacter fermentans</name>
    <dbReference type="NCBI Taxonomy" id="2576756"/>
    <lineage>
        <taxon>Bacteria</taxon>
        <taxon>Bacillati</taxon>
        <taxon>Bacillota</taxon>
        <taxon>Clostridia</taxon>
        <taxon>Eubacteriales</taxon>
        <taxon>Acutalibacteraceae</taxon>
        <taxon>Caproicibacter</taxon>
    </lineage>
</organism>
<evidence type="ECO:0000313" key="11">
    <source>
        <dbReference type="Proteomes" id="UP000469440"/>
    </source>
</evidence>
<keyword evidence="6" id="KW-0963">Cytoplasm</keyword>
<feature type="binding site" evidence="7">
    <location>
        <begin position="125"/>
        <end position="129"/>
    </location>
    <ligand>
        <name>NADP(+)</name>
        <dbReference type="ChEBI" id="CHEBI:58349"/>
    </ligand>
</feature>
<feature type="binding site" evidence="7">
    <location>
        <position position="101"/>
    </location>
    <ligand>
        <name>shikimate</name>
        <dbReference type="ChEBI" id="CHEBI:36208"/>
    </ligand>
</feature>
<keyword evidence="6" id="KW-0479">Metal-binding</keyword>
<evidence type="ECO:0000313" key="12">
    <source>
        <dbReference type="Proteomes" id="UP000515909"/>
    </source>
</evidence>
<feature type="binding site" evidence="7">
    <location>
        <position position="218"/>
    </location>
    <ligand>
        <name>NADP(+)</name>
        <dbReference type="ChEBI" id="CHEBI:58349"/>
    </ligand>
</feature>
<evidence type="ECO:0000313" key="10">
    <source>
        <dbReference type="EMBL" id="QNK39204.1"/>
    </source>
</evidence>
<comment type="subunit">
    <text evidence="7">Homodimer.</text>
</comment>
<feature type="binding site" evidence="6">
    <location>
        <position position="313"/>
    </location>
    <ligand>
        <name>substrate</name>
    </ligand>
</feature>
<feature type="binding site" evidence="7">
    <location>
        <begin position="16"/>
        <end position="18"/>
    </location>
    <ligand>
        <name>shikimate</name>
        <dbReference type="ChEBI" id="CHEBI:36208"/>
    </ligand>
</feature>
<feature type="binding site" evidence="7">
    <location>
        <position position="241"/>
    </location>
    <ligand>
        <name>NADP(+)</name>
        <dbReference type="ChEBI" id="CHEBI:58349"/>
    </ligand>
</feature>
<feature type="binding site" evidence="7">
    <location>
        <position position="220"/>
    </location>
    <ligand>
        <name>shikimate</name>
        <dbReference type="ChEBI" id="CHEBI:36208"/>
    </ligand>
</feature>
<keyword evidence="6" id="KW-0418">Kinase</keyword>
<dbReference type="UniPathway" id="UPA00053">
    <property type="reaction ID" value="UER00087"/>
</dbReference>
<comment type="cofactor">
    <cofactor evidence="6">
        <name>Mg(2+)</name>
        <dbReference type="ChEBI" id="CHEBI:18420"/>
    </cofactor>
    <text evidence="6">Binds 1 Mg(2+) ion per subunit.</text>
</comment>
<dbReference type="NCBIfam" id="TIGR00507">
    <property type="entry name" value="aroE"/>
    <property type="match status" value="1"/>
</dbReference>
<comment type="function">
    <text evidence="6">Catalyzes the specific phosphorylation of the 3-hydroxyl group of shikimic acid using ATP as a cosubstrate.</text>
</comment>
<dbReference type="EC" id="1.1.1.25" evidence="7"/>
<dbReference type="Proteomes" id="UP000515909">
    <property type="component" value="Chromosome"/>
</dbReference>
<evidence type="ECO:0000256" key="6">
    <source>
        <dbReference type="HAMAP-Rule" id="MF_00109"/>
    </source>
</evidence>
<keyword evidence="2 6" id="KW-0028">Amino-acid biosynthesis</keyword>
<keyword evidence="4 7" id="KW-0560">Oxidoreductase</keyword>
<dbReference type="EMBL" id="CP060286">
    <property type="protein sequence ID" value="QNK39204.1"/>
    <property type="molecule type" value="Genomic_DNA"/>
</dbReference>
<dbReference type="GO" id="GO:0005737">
    <property type="term" value="C:cytoplasm"/>
    <property type="evidence" value="ECO:0007669"/>
    <property type="project" value="UniProtKB-SubCell"/>
</dbReference>
<dbReference type="PANTHER" id="PTHR21089">
    <property type="entry name" value="SHIKIMATE DEHYDROGENASE"/>
    <property type="match status" value="1"/>
</dbReference>
<dbReference type="CDD" id="cd01065">
    <property type="entry name" value="NAD_bind_Shikimate_DH"/>
    <property type="match status" value="1"/>
</dbReference>
<feature type="binding site" evidence="6">
    <location>
        <position position="414"/>
    </location>
    <ligand>
        <name>substrate</name>
    </ligand>
</feature>
<dbReference type="GO" id="GO:0005524">
    <property type="term" value="F:ATP binding"/>
    <property type="evidence" value="ECO:0007669"/>
    <property type="project" value="UniProtKB-UniRule"/>
</dbReference>
<feature type="binding site" evidence="7">
    <location>
        <position position="61"/>
    </location>
    <ligand>
        <name>shikimate</name>
        <dbReference type="ChEBI" id="CHEBI:36208"/>
    </ligand>
</feature>
<feature type="binding site" evidence="6">
    <location>
        <position position="295"/>
    </location>
    <ligand>
        <name>Mg(2+)</name>
        <dbReference type="ChEBI" id="CHEBI:18420"/>
    </ligand>
</feature>
<feature type="binding site" evidence="6">
    <location>
        <position position="359"/>
    </location>
    <ligand>
        <name>substrate</name>
    </ligand>
</feature>
<comment type="similarity">
    <text evidence="6">Belongs to the shikimate kinase family.</text>
</comment>
<dbReference type="Proteomes" id="UP000469440">
    <property type="component" value="Unassembled WGS sequence"/>
</dbReference>